<dbReference type="AlphaFoldDB" id="A0A8D8R0M9"/>
<reference evidence="1" key="1">
    <citation type="submission" date="2021-05" db="EMBL/GenBank/DDBJ databases">
        <authorList>
            <person name="Alioto T."/>
            <person name="Alioto T."/>
            <person name="Gomez Garrido J."/>
        </authorList>
    </citation>
    <scope>NUCLEOTIDE SEQUENCE</scope>
</reference>
<dbReference type="EMBL" id="HBUF01117704">
    <property type="protein sequence ID" value="CAG6641491.1"/>
    <property type="molecule type" value="Transcribed_RNA"/>
</dbReference>
<proteinExistence type="predicted"/>
<sequence length="118" mass="13534">MAALLTLCSAYFRLQRNHPPRRKYLHPLLRNTHLPLNKRHRGVTPRVRGVGVLLPLHLALYHLQTFSLATSNWNLWISWTLLPPCLKSPLITISGPTCTSPQILRQLLRRQPMMICAG</sequence>
<accession>A0A8D8R0M9</accession>
<protein>
    <submittedName>
        <fullName evidence="1">Uncharacterized protein</fullName>
    </submittedName>
</protein>
<dbReference type="EMBL" id="HBUF01117705">
    <property type="protein sequence ID" value="CAG6641493.1"/>
    <property type="molecule type" value="Transcribed_RNA"/>
</dbReference>
<evidence type="ECO:0000313" key="1">
    <source>
        <dbReference type="EMBL" id="CAG6641491.1"/>
    </source>
</evidence>
<organism evidence="1">
    <name type="scientific">Cacopsylla melanoneura</name>
    <dbReference type="NCBI Taxonomy" id="428564"/>
    <lineage>
        <taxon>Eukaryota</taxon>
        <taxon>Metazoa</taxon>
        <taxon>Ecdysozoa</taxon>
        <taxon>Arthropoda</taxon>
        <taxon>Hexapoda</taxon>
        <taxon>Insecta</taxon>
        <taxon>Pterygota</taxon>
        <taxon>Neoptera</taxon>
        <taxon>Paraneoptera</taxon>
        <taxon>Hemiptera</taxon>
        <taxon>Sternorrhyncha</taxon>
        <taxon>Psylloidea</taxon>
        <taxon>Psyllidae</taxon>
        <taxon>Psyllinae</taxon>
        <taxon>Cacopsylla</taxon>
    </lineage>
</organism>
<name>A0A8D8R0M9_9HEMI</name>